<evidence type="ECO:0000313" key="8">
    <source>
        <dbReference type="EMBL" id="XAE44116.1"/>
    </source>
</evidence>
<keyword evidence="8" id="KW-0456">Lyase</keyword>
<dbReference type="Gene3D" id="1.25.40.80">
    <property type="match status" value="1"/>
</dbReference>
<evidence type="ECO:0000259" key="7">
    <source>
        <dbReference type="PROSITE" id="PS51645"/>
    </source>
</evidence>
<keyword evidence="9" id="KW-1185">Reference proteome</keyword>
<evidence type="ECO:0000256" key="2">
    <source>
        <dbReference type="ARBA" id="ARBA00001974"/>
    </source>
</evidence>
<evidence type="ECO:0000256" key="3">
    <source>
        <dbReference type="ARBA" id="ARBA00022630"/>
    </source>
</evidence>
<keyword evidence="4 6" id="KW-0274">FAD</keyword>
<dbReference type="InterPro" id="IPR036155">
    <property type="entry name" value="Crypto/Photolyase_N_sf"/>
</dbReference>
<gene>
    <name evidence="8" type="ORF">AAC691_06690</name>
</gene>
<dbReference type="Gene3D" id="1.10.579.10">
    <property type="entry name" value="DNA Cyclobutane Dipyrimidine Photolyase, subunit A, domain 3"/>
    <property type="match status" value="1"/>
</dbReference>
<dbReference type="InterPro" id="IPR014729">
    <property type="entry name" value="Rossmann-like_a/b/a_fold"/>
</dbReference>
<dbReference type="InterPro" id="IPR005101">
    <property type="entry name" value="Cryptochr/Photolyase_FAD-bd"/>
</dbReference>
<dbReference type="InterPro" id="IPR036134">
    <property type="entry name" value="Crypto/Photolyase_FAD-like_sf"/>
</dbReference>
<comment type="cofactor">
    <cofactor evidence="1">
        <name>(6R)-5,10-methylene-5,6,7,8-tetrahydrofolate</name>
        <dbReference type="ChEBI" id="CHEBI:15636"/>
    </cofactor>
</comment>
<dbReference type="PANTHER" id="PTHR11455">
    <property type="entry name" value="CRYPTOCHROME"/>
    <property type="match status" value="1"/>
</dbReference>
<protein>
    <submittedName>
        <fullName evidence="8">Deoxyribodipyrimidine photo-lyase</fullName>
        <ecNumber evidence="8">4.1.99.3</ecNumber>
    </submittedName>
</protein>
<dbReference type="Gene3D" id="3.40.50.620">
    <property type="entry name" value="HUPs"/>
    <property type="match status" value="1"/>
</dbReference>
<dbReference type="InterPro" id="IPR018394">
    <property type="entry name" value="DNA_photolyase_1_CS_C"/>
</dbReference>
<dbReference type="PROSITE" id="PS51645">
    <property type="entry name" value="PHR_CRY_ALPHA_BETA"/>
    <property type="match status" value="1"/>
</dbReference>
<dbReference type="PROSITE" id="PS00691">
    <property type="entry name" value="DNA_PHOTOLYASES_1_2"/>
    <property type="match status" value="1"/>
</dbReference>
<dbReference type="EC" id="4.1.99.3" evidence="8"/>
<comment type="cofactor">
    <cofactor evidence="2">
        <name>FAD</name>
        <dbReference type="ChEBI" id="CHEBI:57692"/>
    </cofactor>
</comment>
<dbReference type="Pfam" id="PF03441">
    <property type="entry name" value="FAD_binding_7"/>
    <property type="match status" value="1"/>
</dbReference>
<sequence length="460" mass="52541">MIHSPTIMWFREDFRISDNLALHEAERRGQPVLCIAVLDDDRLPGAAARWWLHGAIRSLDESLHKKGGALHVFRGPTLKVLAAIVQATGAGAVFWNRRYDPQGRKTDTAVETMLNAKGITVRSFSGALLHEPWTVRTRSCQPYKIFTAFWRAARALPPAIFLHPAPEKLVFARLSPALDHLTVKDMRYGLRPAHPDWAAGLHETWTPGEESARDRLAAFLQYDLARYAAERDFPAKDRTSRLSPFLRFGHLSPGRIWDAAMRGAYAEKFLTELGWREFAWSVLYSTPDIATRNLRPEFDAMPWRDSPGELAAWQQGRTGYPLVDAGMRELWHTGWMHNRVRMVVASFLVKHLLIDWREGERWFADTLVDHDPASNPMNWQWSAGTGVDAAPYFRIMNPLLQSRTFDPGGDYIRRWVPELAHLPADAIHAPWISGRPDNYPAPIVDHRMARERALKAWKTI</sequence>
<dbReference type="InterPro" id="IPR002081">
    <property type="entry name" value="Cryptochrome/DNA_photolyase_1"/>
</dbReference>
<comment type="similarity">
    <text evidence="6">Belongs to the DNA photolyase family.</text>
</comment>
<dbReference type="Proteomes" id="UP001449795">
    <property type="component" value="Chromosome"/>
</dbReference>
<organism evidence="8 9">
    <name type="scientific">Nguyenibacter vanlangensis</name>
    <dbReference type="NCBI Taxonomy" id="1216886"/>
    <lineage>
        <taxon>Bacteria</taxon>
        <taxon>Pseudomonadati</taxon>
        <taxon>Pseudomonadota</taxon>
        <taxon>Alphaproteobacteria</taxon>
        <taxon>Acetobacterales</taxon>
        <taxon>Acetobacteraceae</taxon>
        <taxon>Nguyenibacter</taxon>
    </lineage>
</organism>
<evidence type="ECO:0000256" key="1">
    <source>
        <dbReference type="ARBA" id="ARBA00001932"/>
    </source>
</evidence>
<dbReference type="PANTHER" id="PTHR11455:SF9">
    <property type="entry name" value="CRYPTOCHROME CIRCADIAN CLOCK 5 ISOFORM X1"/>
    <property type="match status" value="1"/>
</dbReference>
<dbReference type="InterPro" id="IPR006050">
    <property type="entry name" value="DNA_photolyase_N"/>
</dbReference>
<keyword evidence="5 6" id="KW-0157">Chromophore</keyword>
<name>A0ABZ3D9D9_9PROT</name>
<dbReference type="SUPFAM" id="SSF48173">
    <property type="entry name" value="Cryptochrome/photolyase FAD-binding domain"/>
    <property type="match status" value="1"/>
</dbReference>
<dbReference type="PRINTS" id="PR00147">
    <property type="entry name" value="DNAPHOTLYASE"/>
</dbReference>
<dbReference type="Pfam" id="PF00875">
    <property type="entry name" value="DNA_photolyase"/>
    <property type="match status" value="1"/>
</dbReference>
<dbReference type="PROSITE" id="PS00394">
    <property type="entry name" value="DNA_PHOTOLYASES_1_1"/>
    <property type="match status" value="1"/>
</dbReference>
<feature type="domain" description="Photolyase/cryptochrome alpha/beta" evidence="7">
    <location>
        <begin position="4"/>
        <end position="129"/>
    </location>
</feature>
<dbReference type="GO" id="GO:0003904">
    <property type="term" value="F:deoxyribodipyrimidine photo-lyase activity"/>
    <property type="evidence" value="ECO:0007669"/>
    <property type="project" value="UniProtKB-EC"/>
</dbReference>
<reference evidence="8 9" key="1">
    <citation type="submission" date="2024-04" db="EMBL/GenBank/DDBJ databases">
        <title>Complete genome sequence of Nguyenibacter vanlangesis HBCM-1154, a strain capable of nitrogen fixation, IAA production, and phosphorus solubilization isolated from sugarcane soil.</title>
        <authorList>
            <person name="MY HANH P."/>
        </authorList>
    </citation>
    <scope>NUCLEOTIDE SEQUENCE [LARGE SCALE GENOMIC DNA]</scope>
    <source>
        <strain evidence="8 9">HBCM 1154</strain>
    </source>
</reference>
<dbReference type="EMBL" id="CP152276">
    <property type="protein sequence ID" value="XAE44116.1"/>
    <property type="molecule type" value="Genomic_DNA"/>
</dbReference>
<accession>A0ABZ3D9D9</accession>
<keyword evidence="3 6" id="KW-0285">Flavoprotein</keyword>
<evidence type="ECO:0000313" key="9">
    <source>
        <dbReference type="Proteomes" id="UP001449795"/>
    </source>
</evidence>
<evidence type="ECO:0000256" key="6">
    <source>
        <dbReference type="RuleBase" id="RU004182"/>
    </source>
</evidence>
<evidence type="ECO:0000256" key="4">
    <source>
        <dbReference type="ARBA" id="ARBA00022827"/>
    </source>
</evidence>
<dbReference type="SUPFAM" id="SSF52425">
    <property type="entry name" value="Cryptochrome/photolyase, N-terminal domain"/>
    <property type="match status" value="1"/>
</dbReference>
<proteinExistence type="inferred from homology"/>
<evidence type="ECO:0000256" key="5">
    <source>
        <dbReference type="ARBA" id="ARBA00022991"/>
    </source>
</evidence>